<gene>
    <name evidence="12" type="ORF">MNOR_LOCUS9486</name>
</gene>
<dbReference type="FunFam" id="3.30.160.60:FF:002196">
    <property type="entry name" value="zinc finger protein 850-like isoform X3"/>
    <property type="match status" value="1"/>
</dbReference>
<feature type="domain" description="C2H2-type" evidence="11">
    <location>
        <begin position="67"/>
        <end position="94"/>
    </location>
</feature>
<dbReference type="EMBL" id="CAXKWB010004598">
    <property type="protein sequence ID" value="CAL4074385.1"/>
    <property type="molecule type" value="Genomic_DNA"/>
</dbReference>
<dbReference type="AlphaFoldDB" id="A0AAV2Q7D0"/>
<dbReference type="FunFam" id="3.30.160.60:FF:000478">
    <property type="entry name" value="Zinc finger protein 133"/>
    <property type="match status" value="1"/>
</dbReference>
<dbReference type="SMART" id="SM00355">
    <property type="entry name" value="ZnF_C2H2"/>
    <property type="match status" value="3"/>
</dbReference>
<dbReference type="Gene3D" id="3.30.160.60">
    <property type="entry name" value="Classic Zinc Finger"/>
    <property type="match status" value="3"/>
</dbReference>
<evidence type="ECO:0000313" key="13">
    <source>
        <dbReference type="Proteomes" id="UP001497623"/>
    </source>
</evidence>
<evidence type="ECO:0000259" key="11">
    <source>
        <dbReference type="PROSITE" id="PS50157"/>
    </source>
</evidence>
<dbReference type="PROSITE" id="PS00028">
    <property type="entry name" value="ZINC_FINGER_C2H2_1"/>
    <property type="match status" value="3"/>
</dbReference>
<sequence length="148" mass="17385">MRYLYRKITAIMDHFKQEMYFTMDVKIEEHTIKPEPWSDQDNEVIGENSKNNIHIKDQRIQADGKQFQCSQCNKSFTRKDALIRHQRIHAGEKSFQCSQCSKSFAHKGNLISHQRIHAGEKPFQCDQCSKSFAHKGDLIRHQRIHAGE</sequence>
<dbReference type="InterPro" id="IPR013087">
    <property type="entry name" value="Znf_C2H2_type"/>
</dbReference>
<comment type="subcellular location">
    <subcellularLocation>
        <location evidence="1">Nucleus</location>
    </subcellularLocation>
</comment>
<evidence type="ECO:0000256" key="9">
    <source>
        <dbReference type="ARBA" id="ARBA00023242"/>
    </source>
</evidence>
<keyword evidence="6" id="KW-0862">Zinc</keyword>
<dbReference type="GO" id="GO:0000978">
    <property type="term" value="F:RNA polymerase II cis-regulatory region sequence-specific DNA binding"/>
    <property type="evidence" value="ECO:0007669"/>
    <property type="project" value="TreeGrafter"/>
</dbReference>
<evidence type="ECO:0000256" key="2">
    <source>
        <dbReference type="ARBA" id="ARBA00006991"/>
    </source>
</evidence>
<evidence type="ECO:0000256" key="7">
    <source>
        <dbReference type="ARBA" id="ARBA00023015"/>
    </source>
</evidence>
<accession>A0AAV2Q7D0</accession>
<dbReference type="GO" id="GO:0005634">
    <property type="term" value="C:nucleus"/>
    <property type="evidence" value="ECO:0007669"/>
    <property type="project" value="UniProtKB-SubCell"/>
</dbReference>
<evidence type="ECO:0000256" key="10">
    <source>
        <dbReference type="PROSITE-ProRule" id="PRU00042"/>
    </source>
</evidence>
<keyword evidence="5 10" id="KW-0863">Zinc-finger</keyword>
<dbReference type="PANTHER" id="PTHR23226:SF416">
    <property type="entry name" value="FI01424P"/>
    <property type="match status" value="1"/>
</dbReference>
<evidence type="ECO:0000256" key="5">
    <source>
        <dbReference type="ARBA" id="ARBA00022771"/>
    </source>
</evidence>
<dbReference type="SUPFAM" id="SSF57667">
    <property type="entry name" value="beta-beta-alpha zinc fingers"/>
    <property type="match status" value="2"/>
</dbReference>
<keyword evidence="9" id="KW-0539">Nucleus</keyword>
<dbReference type="InterPro" id="IPR036236">
    <property type="entry name" value="Znf_C2H2_sf"/>
</dbReference>
<evidence type="ECO:0000256" key="4">
    <source>
        <dbReference type="ARBA" id="ARBA00022737"/>
    </source>
</evidence>
<name>A0AAV2Q7D0_MEGNR</name>
<feature type="non-terminal residue" evidence="12">
    <location>
        <position position="148"/>
    </location>
</feature>
<evidence type="ECO:0000256" key="3">
    <source>
        <dbReference type="ARBA" id="ARBA00022723"/>
    </source>
</evidence>
<keyword evidence="8" id="KW-0804">Transcription</keyword>
<dbReference type="GO" id="GO:0008270">
    <property type="term" value="F:zinc ion binding"/>
    <property type="evidence" value="ECO:0007669"/>
    <property type="project" value="UniProtKB-KW"/>
</dbReference>
<protein>
    <recommendedName>
        <fullName evidence="11">C2H2-type domain-containing protein</fullName>
    </recommendedName>
</protein>
<evidence type="ECO:0000313" key="12">
    <source>
        <dbReference type="EMBL" id="CAL4074385.1"/>
    </source>
</evidence>
<comment type="similarity">
    <text evidence="2">Belongs to the krueppel C2H2-type zinc-finger protein family.</text>
</comment>
<feature type="domain" description="C2H2-type" evidence="11">
    <location>
        <begin position="123"/>
        <end position="148"/>
    </location>
</feature>
<dbReference type="PANTHER" id="PTHR23226">
    <property type="entry name" value="ZINC FINGER AND SCAN DOMAIN-CONTAINING"/>
    <property type="match status" value="1"/>
</dbReference>
<dbReference type="Proteomes" id="UP001497623">
    <property type="component" value="Unassembled WGS sequence"/>
</dbReference>
<keyword evidence="3" id="KW-0479">Metal-binding</keyword>
<dbReference type="FunFam" id="3.30.160.60:FF:002343">
    <property type="entry name" value="Zinc finger protein 33A"/>
    <property type="match status" value="1"/>
</dbReference>
<organism evidence="12 13">
    <name type="scientific">Meganyctiphanes norvegica</name>
    <name type="common">Northern krill</name>
    <name type="synonym">Thysanopoda norvegica</name>
    <dbReference type="NCBI Taxonomy" id="48144"/>
    <lineage>
        <taxon>Eukaryota</taxon>
        <taxon>Metazoa</taxon>
        <taxon>Ecdysozoa</taxon>
        <taxon>Arthropoda</taxon>
        <taxon>Crustacea</taxon>
        <taxon>Multicrustacea</taxon>
        <taxon>Malacostraca</taxon>
        <taxon>Eumalacostraca</taxon>
        <taxon>Eucarida</taxon>
        <taxon>Euphausiacea</taxon>
        <taxon>Euphausiidae</taxon>
        <taxon>Meganyctiphanes</taxon>
    </lineage>
</organism>
<keyword evidence="7" id="KW-0805">Transcription regulation</keyword>
<keyword evidence="4" id="KW-0677">Repeat</keyword>
<evidence type="ECO:0000256" key="6">
    <source>
        <dbReference type="ARBA" id="ARBA00022833"/>
    </source>
</evidence>
<dbReference type="GO" id="GO:0000981">
    <property type="term" value="F:DNA-binding transcription factor activity, RNA polymerase II-specific"/>
    <property type="evidence" value="ECO:0007669"/>
    <property type="project" value="TreeGrafter"/>
</dbReference>
<dbReference type="Pfam" id="PF00096">
    <property type="entry name" value="zf-C2H2"/>
    <property type="match status" value="3"/>
</dbReference>
<comment type="caution">
    <text evidence="12">The sequence shown here is derived from an EMBL/GenBank/DDBJ whole genome shotgun (WGS) entry which is preliminary data.</text>
</comment>
<proteinExistence type="inferred from homology"/>
<dbReference type="PROSITE" id="PS50157">
    <property type="entry name" value="ZINC_FINGER_C2H2_2"/>
    <property type="match status" value="3"/>
</dbReference>
<evidence type="ECO:0000256" key="1">
    <source>
        <dbReference type="ARBA" id="ARBA00004123"/>
    </source>
</evidence>
<reference evidence="12 13" key="1">
    <citation type="submission" date="2024-05" db="EMBL/GenBank/DDBJ databases">
        <authorList>
            <person name="Wallberg A."/>
        </authorList>
    </citation>
    <scope>NUCLEOTIDE SEQUENCE [LARGE SCALE GENOMIC DNA]</scope>
</reference>
<keyword evidence="13" id="KW-1185">Reference proteome</keyword>
<feature type="domain" description="C2H2-type" evidence="11">
    <location>
        <begin position="95"/>
        <end position="122"/>
    </location>
</feature>
<evidence type="ECO:0000256" key="8">
    <source>
        <dbReference type="ARBA" id="ARBA00023163"/>
    </source>
</evidence>